<dbReference type="Proteomes" id="UP000078561">
    <property type="component" value="Unassembled WGS sequence"/>
</dbReference>
<comment type="subcellular location">
    <subcellularLocation>
        <location evidence="1">Membrane</location>
        <topology evidence="1">Multi-pass membrane protein</topology>
    </subcellularLocation>
</comment>
<dbReference type="OMA" id="CAWVGFF"/>
<dbReference type="PANTHER" id="PTHR19432">
    <property type="entry name" value="SUGAR TRANSPORTER"/>
    <property type="match status" value="1"/>
</dbReference>
<evidence type="ECO:0000313" key="8">
    <source>
        <dbReference type="EMBL" id="SAM09243.1"/>
    </source>
</evidence>
<dbReference type="Pfam" id="PF13347">
    <property type="entry name" value="MFS_2"/>
    <property type="match status" value="1"/>
</dbReference>
<reference evidence="8" key="1">
    <citation type="submission" date="2016-04" db="EMBL/GenBank/DDBJ databases">
        <authorList>
            <person name="Evans L.H."/>
            <person name="Alamgir A."/>
            <person name="Owens N."/>
            <person name="Weber N.D."/>
            <person name="Virtaneva K."/>
            <person name="Barbian K."/>
            <person name="Babar A."/>
            <person name="Rosenke K."/>
        </authorList>
    </citation>
    <scope>NUCLEOTIDE SEQUENCE [LARGE SCALE GENOMIC DNA]</scope>
    <source>
        <strain evidence="8">CBS 101.48</strain>
    </source>
</reference>
<dbReference type="GO" id="GO:0008506">
    <property type="term" value="F:sucrose:proton symporter activity"/>
    <property type="evidence" value="ECO:0007669"/>
    <property type="project" value="TreeGrafter"/>
</dbReference>
<dbReference type="PANTHER" id="PTHR19432:SF35">
    <property type="entry name" value="SOLUTE CARRIER FAMILY 45 MEMBER 3 ISOFORM X1"/>
    <property type="match status" value="1"/>
</dbReference>
<feature type="transmembrane region" description="Helical" evidence="7">
    <location>
        <begin position="294"/>
        <end position="314"/>
    </location>
</feature>
<feature type="transmembrane region" description="Helical" evidence="7">
    <location>
        <begin position="326"/>
        <end position="344"/>
    </location>
</feature>
<feature type="transmembrane region" description="Helical" evidence="7">
    <location>
        <begin position="172"/>
        <end position="194"/>
    </location>
</feature>
<protein>
    <recommendedName>
        <fullName evidence="10">Major facilitator superfamily (MFS) profile domain-containing protein</fullName>
    </recommendedName>
</protein>
<sequence>MGGTVEIAYGTPFLLSLNLSKELTAIVWLAGPISGLIVQPIIGAISDTSTFRMGRRRPFILMGGVLVLASLVCISYSKELASLSGPSDPDSIARRTVIIAITSFYTLDFSLNAVQASCRSLIVDSFCMEQQELVNAFSSNMGNITNVFGYFTGYVDLVKYLPSFLGGGTTQMKALCNIGIIVFVVSIAVTCLTVKETRYSHPLPIRAASEDDGRLPIGRFRRSKRAFTETAKYIWTSARQIPLPIKRICHVQFFAWLGWFPFLIYSSTWVSGLYNQEHPEAKTSGNWAEGTRAGSFALLIYAIVAMVAGFVFPWLTTRRYLSMKNVYTGSHLIYGVTMVTSYWIRSVVGATVAIGIVGISWACSMWIPFALVGEYLYNENNKKDTTNDANSVPPAGADGDLQETKSISSSMSETEKSVVPPNDSGTVVIEIKSLETQSEPIKSELENTGMALGVVNIFVVLPQFLVALIAALIFMIRQKYVDQAVSSDQAAIPTGDNDVVGVAWVLEFGSWMAFVAALLSRRVIEV</sequence>
<feature type="transmembrane region" description="Helical" evidence="7">
    <location>
        <begin position="25"/>
        <end position="46"/>
    </location>
</feature>
<gene>
    <name evidence="8" type="primary">ABSGL_14917.1 scaffold 15133</name>
</gene>
<keyword evidence="4 7" id="KW-1133">Transmembrane helix</keyword>
<feature type="region of interest" description="Disordered" evidence="6">
    <location>
        <begin position="386"/>
        <end position="421"/>
    </location>
</feature>
<feature type="transmembrane region" description="Helical" evidence="7">
    <location>
        <begin position="499"/>
        <end position="519"/>
    </location>
</feature>
<dbReference type="GO" id="GO:0005886">
    <property type="term" value="C:plasma membrane"/>
    <property type="evidence" value="ECO:0007669"/>
    <property type="project" value="TreeGrafter"/>
</dbReference>
<keyword evidence="2" id="KW-0813">Transport</keyword>
<dbReference type="AlphaFoldDB" id="A0A163KMG1"/>
<dbReference type="SUPFAM" id="SSF103473">
    <property type="entry name" value="MFS general substrate transporter"/>
    <property type="match status" value="1"/>
</dbReference>
<evidence type="ECO:0000256" key="2">
    <source>
        <dbReference type="ARBA" id="ARBA00022448"/>
    </source>
</evidence>
<evidence type="ECO:0008006" key="10">
    <source>
        <dbReference type="Google" id="ProtNLM"/>
    </source>
</evidence>
<proteinExistence type="predicted"/>
<keyword evidence="5 7" id="KW-0472">Membrane</keyword>
<dbReference type="InterPro" id="IPR036259">
    <property type="entry name" value="MFS_trans_sf"/>
</dbReference>
<evidence type="ECO:0000256" key="1">
    <source>
        <dbReference type="ARBA" id="ARBA00004141"/>
    </source>
</evidence>
<feature type="transmembrane region" description="Helical" evidence="7">
    <location>
        <begin position="350"/>
        <end position="373"/>
    </location>
</feature>
<evidence type="ECO:0000256" key="4">
    <source>
        <dbReference type="ARBA" id="ARBA00022989"/>
    </source>
</evidence>
<organism evidence="8">
    <name type="scientific">Absidia glauca</name>
    <name type="common">Pin mould</name>
    <dbReference type="NCBI Taxonomy" id="4829"/>
    <lineage>
        <taxon>Eukaryota</taxon>
        <taxon>Fungi</taxon>
        <taxon>Fungi incertae sedis</taxon>
        <taxon>Mucoromycota</taxon>
        <taxon>Mucoromycotina</taxon>
        <taxon>Mucoromycetes</taxon>
        <taxon>Mucorales</taxon>
        <taxon>Cunninghamellaceae</taxon>
        <taxon>Absidia</taxon>
    </lineage>
</organism>
<keyword evidence="9" id="KW-1185">Reference proteome</keyword>
<evidence type="ECO:0000256" key="3">
    <source>
        <dbReference type="ARBA" id="ARBA00022692"/>
    </source>
</evidence>
<keyword evidence="3 7" id="KW-0812">Transmembrane</keyword>
<feature type="transmembrane region" description="Helical" evidence="7">
    <location>
        <begin position="253"/>
        <end position="274"/>
    </location>
</feature>
<dbReference type="EMBL" id="LT554999">
    <property type="protein sequence ID" value="SAM09243.1"/>
    <property type="molecule type" value="Genomic_DNA"/>
</dbReference>
<dbReference type="Gene3D" id="1.20.1250.20">
    <property type="entry name" value="MFS general substrate transporter like domains"/>
    <property type="match status" value="1"/>
</dbReference>
<dbReference type="OrthoDB" id="28755at2759"/>
<evidence type="ECO:0000313" key="9">
    <source>
        <dbReference type="Proteomes" id="UP000078561"/>
    </source>
</evidence>
<feature type="transmembrane region" description="Helical" evidence="7">
    <location>
        <begin position="58"/>
        <end position="77"/>
    </location>
</feature>
<evidence type="ECO:0000256" key="5">
    <source>
        <dbReference type="ARBA" id="ARBA00023136"/>
    </source>
</evidence>
<name>A0A163KMG1_ABSGL</name>
<accession>A0A163KMG1</accession>
<evidence type="ECO:0000256" key="7">
    <source>
        <dbReference type="SAM" id="Phobius"/>
    </source>
</evidence>
<feature type="transmembrane region" description="Helical" evidence="7">
    <location>
        <begin position="451"/>
        <end position="476"/>
    </location>
</feature>
<evidence type="ECO:0000256" key="6">
    <source>
        <dbReference type="SAM" id="MobiDB-lite"/>
    </source>
</evidence>
<dbReference type="InParanoid" id="A0A163KMG1"/>